<sequence length="382" mass="41830">MTIEVEEIRASENIPAGAGPRRNIRPMTPGDVPAVGRLFNRIFRGHDRAPGDDLGRYIETVFFGSPQYHPDLGSVVHENAAGGIDSAILSVPMAFMVNGHPITARLLCAFMAESKAGAVGAARLARSMRAARQDMCFSDNASPVSADHWAAGGGLVLPIQSLEWQRSFLPLTAAAILASRHLPVVGSPILLGILGLVDRALRRLRPSMRPKAEGACRIEPAGVEEFLECAIPMLERFAIRPAWSKSEFDWLVHIASMNRSLGALECRKVVLADGRTIGAFLFFRKPTGIATVLNLVTEQGRERDVAAAMFARLDAEGYALAVGMAQPFLMNAISRQRWLSFRHRGYFCLVTRHAELRQAAERNDIYIGGLASETWSRLLTDF</sequence>
<name>A0A508X2A8_9HYPH</name>
<dbReference type="EMBL" id="CABFNB010000121">
    <property type="protein sequence ID" value="VTZ63904.1"/>
    <property type="molecule type" value="Genomic_DNA"/>
</dbReference>
<dbReference type="RefSeq" id="WP_180161977.1">
    <property type="nucleotide sequence ID" value="NZ_CABFNB010000121.1"/>
</dbReference>
<dbReference type="AlphaFoldDB" id="A0A508X2A8"/>
<protein>
    <recommendedName>
        <fullName evidence="2">GNAT family N-acetyltransferase</fullName>
    </recommendedName>
</protein>
<evidence type="ECO:0008006" key="2">
    <source>
        <dbReference type="Google" id="ProtNLM"/>
    </source>
</evidence>
<evidence type="ECO:0000313" key="1">
    <source>
        <dbReference type="EMBL" id="VTZ63904.1"/>
    </source>
</evidence>
<proteinExistence type="predicted"/>
<dbReference type="Proteomes" id="UP000507954">
    <property type="component" value="Unassembled WGS sequence"/>
</dbReference>
<gene>
    <name evidence="1" type="ORF">EMEDMD4_530111</name>
</gene>
<organism evidence="1">
    <name type="scientific">Sinorhizobium medicae</name>
    <dbReference type="NCBI Taxonomy" id="110321"/>
    <lineage>
        <taxon>Bacteria</taxon>
        <taxon>Pseudomonadati</taxon>
        <taxon>Pseudomonadota</taxon>
        <taxon>Alphaproteobacteria</taxon>
        <taxon>Hyphomicrobiales</taxon>
        <taxon>Rhizobiaceae</taxon>
        <taxon>Sinorhizobium/Ensifer group</taxon>
        <taxon>Sinorhizobium</taxon>
    </lineage>
</organism>
<reference evidence="1" key="1">
    <citation type="submission" date="2019-06" db="EMBL/GenBank/DDBJ databases">
        <authorList>
            <person name="Le Quere A."/>
            <person name="Colella S."/>
        </authorList>
    </citation>
    <scope>NUCLEOTIDE SEQUENCE</scope>
    <source>
        <strain evidence="1">EmedicaeMD41</strain>
    </source>
</reference>
<accession>A0A508X2A8</accession>